<dbReference type="KEGG" id="shd:SUTH_01677"/>
<protein>
    <recommendedName>
        <fullName evidence="3">PIN domain-containing protein</fullName>
    </recommendedName>
</protein>
<name>W0SFE0_9PROT</name>
<evidence type="ECO:0008006" key="3">
    <source>
        <dbReference type="Google" id="ProtNLM"/>
    </source>
</evidence>
<gene>
    <name evidence="1" type="ORF">SUTH_01677</name>
</gene>
<dbReference type="Proteomes" id="UP000031637">
    <property type="component" value="Chromosome"/>
</dbReference>
<evidence type="ECO:0000313" key="1">
    <source>
        <dbReference type="EMBL" id="BAO29470.1"/>
    </source>
</evidence>
<dbReference type="RefSeq" id="WP_148312881.1">
    <property type="nucleotide sequence ID" value="NZ_AP012547.1"/>
</dbReference>
<keyword evidence="2" id="KW-1185">Reference proteome</keyword>
<dbReference type="STRING" id="1223802.SUTH_01677"/>
<dbReference type="OrthoDB" id="574461at2"/>
<sequence>MARVPFGESYPDPRRTNSFLDACAFDPKYAPEDVAAQEIHRIAKETSISVLLAHSNQKEIEHPNTPEGVKREARAMIYTVETALTTGERTQKAEIHRILTGDGNSEKYAADAAHVFEAGKYMGYFITADRRVLDKRGELRKVSPAIVLTPSEWLSIYREEG</sequence>
<proteinExistence type="predicted"/>
<reference evidence="1 2" key="1">
    <citation type="journal article" date="2014" name="Syst. Appl. Microbiol.">
        <title>Complete genomes of freshwater sulfur oxidizers Sulfuricella denitrificans skB26 and Sulfuritalea hydrogenivorans sk43H: genetic insights into the sulfur oxidation pathway of betaproteobacteria.</title>
        <authorList>
            <person name="Watanabe T."/>
            <person name="Kojima H."/>
            <person name="Fukui M."/>
        </authorList>
    </citation>
    <scope>NUCLEOTIDE SEQUENCE [LARGE SCALE GENOMIC DNA]</scope>
    <source>
        <strain evidence="1">DSM22779</strain>
    </source>
</reference>
<evidence type="ECO:0000313" key="2">
    <source>
        <dbReference type="Proteomes" id="UP000031637"/>
    </source>
</evidence>
<dbReference type="AlphaFoldDB" id="W0SFE0"/>
<accession>W0SFE0</accession>
<dbReference type="HOGENOM" id="CLU_1685833_0_0_4"/>
<dbReference type="EMBL" id="AP012547">
    <property type="protein sequence ID" value="BAO29470.1"/>
    <property type="molecule type" value="Genomic_DNA"/>
</dbReference>
<organism evidence="1 2">
    <name type="scientific">Sulfuritalea hydrogenivorans sk43H</name>
    <dbReference type="NCBI Taxonomy" id="1223802"/>
    <lineage>
        <taxon>Bacteria</taxon>
        <taxon>Pseudomonadati</taxon>
        <taxon>Pseudomonadota</taxon>
        <taxon>Betaproteobacteria</taxon>
        <taxon>Nitrosomonadales</taxon>
        <taxon>Sterolibacteriaceae</taxon>
        <taxon>Sulfuritalea</taxon>
    </lineage>
</organism>